<dbReference type="AlphaFoldDB" id="A0AA39M6P7"/>
<name>A0AA39M6P7_9BILA</name>
<comment type="caution">
    <text evidence="1">The sequence shown here is derived from an EMBL/GenBank/DDBJ whole genome shotgun (WGS) entry which is preliminary data.</text>
</comment>
<gene>
    <name evidence="1" type="ORF">QR680_007625</name>
</gene>
<accession>A0AA39M6P7</accession>
<sequence length="198" mass="21645">MSTSLASATAVVAIPTALLIGGAAVASALVSALITWGLVADSDLMDTVEELCEGRERACLAKLQLGRKKRSLADLPLISRGARGRRDHRRRLKTHQLDISDNVKDRASSDVHRSLTSPKWTSSDTKPWREFSTFSSRILSKWKNGMKCPFFPVTPNTRNARPFLAEVEMAALYAVQRHLSDGPGFVGLTGTHSLGSWD</sequence>
<evidence type="ECO:0000313" key="1">
    <source>
        <dbReference type="EMBL" id="KAK0422525.1"/>
    </source>
</evidence>
<reference evidence="1" key="1">
    <citation type="submission" date="2023-06" db="EMBL/GenBank/DDBJ databases">
        <title>Genomic analysis of the entomopathogenic nematode Steinernema hermaphroditum.</title>
        <authorList>
            <person name="Schwarz E.M."/>
            <person name="Heppert J.K."/>
            <person name="Baniya A."/>
            <person name="Schwartz H.T."/>
            <person name="Tan C.-H."/>
            <person name="Antoshechkin I."/>
            <person name="Sternberg P.W."/>
            <person name="Goodrich-Blair H."/>
            <person name="Dillman A.R."/>
        </authorList>
    </citation>
    <scope>NUCLEOTIDE SEQUENCE</scope>
    <source>
        <strain evidence="1">PS9179</strain>
        <tissue evidence="1">Whole animal</tissue>
    </source>
</reference>
<organism evidence="1 2">
    <name type="scientific">Steinernema hermaphroditum</name>
    <dbReference type="NCBI Taxonomy" id="289476"/>
    <lineage>
        <taxon>Eukaryota</taxon>
        <taxon>Metazoa</taxon>
        <taxon>Ecdysozoa</taxon>
        <taxon>Nematoda</taxon>
        <taxon>Chromadorea</taxon>
        <taxon>Rhabditida</taxon>
        <taxon>Tylenchina</taxon>
        <taxon>Panagrolaimomorpha</taxon>
        <taxon>Strongyloidoidea</taxon>
        <taxon>Steinernematidae</taxon>
        <taxon>Steinernema</taxon>
    </lineage>
</organism>
<protein>
    <submittedName>
        <fullName evidence="1">Uncharacterized protein</fullName>
    </submittedName>
</protein>
<dbReference type="EMBL" id="JAUCMV010000001">
    <property type="protein sequence ID" value="KAK0422525.1"/>
    <property type="molecule type" value="Genomic_DNA"/>
</dbReference>
<keyword evidence="2" id="KW-1185">Reference proteome</keyword>
<evidence type="ECO:0000313" key="2">
    <source>
        <dbReference type="Proteomes" id="UP001175271"/>
    </source>
</evidence>
<proteinExistence type="predicted"/>
<dbReference type="Proteomes" id="UP001175271">
    <property type="component" value="Unassembled WGS sequence"/>
</dbReference>